<sequence length="483" mass="54752">MSFSELPAELIGLICENCSMKQIKALRLTCQSLRNVADGYLFPRIVTVMTRDSMDTARLIAENSRFCKGPTALGFQGDRLRPLEFESWKAKVAKESRSEAQRAKEEHLELSRRISMGQARSLEPHEEARWQFLESIADARFRPHYSDSELRDRFNHYHNLALEGTQIITDGTVQRCMQTAFEKCPRLRALDFTLANEIFRQTHRGMETFRRGLVIPFGDMDPYQEGLKAMIAIILAAADAQFSPQTLRMGRVTSHLVNRADLSEAMPQFLANVENLEWFLSGPHFDNVPMINSSETRKFMTNFREGHFLKFMESTVNLRTLVIEVPWAQDGDGRRADLSNVVGSVSWPHLRGFTISGLSAGSTSLANFLLRHAGTLECLEMNDIQLHEEWSDCFPRFAGKLPRLKEVRLGGFFVEQVNNFFATFDYAMGRSTKYSRKVAKYITQGGKEFPPPPVDGEGERMLDVPIDEETTSDNEAPSDVAGA</sequence>
<protein>
    <submittedName>
        <fullName evidence="2">Uncharacterized protein</fullName>
    </submittedName>
</protein>
<evidence type="ECO:0000256" key="1">
    <source>
        <dbReference type="SAM" id="MobiDB-lite"/>
    </source>
</evidence>
<keyword evidence="3" id="KW-1185">Reference proteome</keyword>
<gene>
    <name evidence="2" type="ORF">CERZMDRAFT_98175</name>
</gene>
<dbReference type="CDD" id="cd09917">
    <property type="entry name" value="F-box_SF"/>
    <property type="match status" value="1"/>
</dbReference>
<accession>A0A6A6FEC1</accession>
<proteinExistence type="predicted"/>
<evidence type="ECO:0000313" key="2">
    <source>
        <dbReference type="EMBL" id="KAF2211742.1"/>
    </source>
</evidence>
<evidence type="ECO:0000313" key="3">
    <source>
        <dbReference type="Proteomes" id="UP000799539"/>
    </source>
</evidence>
<dbReference type="Proteomes" id="UP000799539">
    <property type="component" value="Unassembled WGS sequence"/>
</dbReference>
<reference evidence="2" key="1">
    <citation type="journal article" date="2020" name="Stud. Mycol.">
        <title>101 Dothideomycetes genomes: a test case for predicting lifestyles and emergence of pathogens.</title>
        <authorList>
            <person name="Haridas S."/>
            <person name="Albert R."/>
            <person name="Binder M."/>
            <person name="Bloem J."/>
            <person name="Labutti K."/>
            <person name="Salamov A."/>
            <person name="Andreopoulos B."/>
            <person name="Baker S."/>
            <person name="Barry K."/>
            <person name="Bills G."/>
            <person name="Bluhm B."/>
            <person name="Cannon C."/>
            <person name="Castanera R."/>
            <person name="Culley D."/>
            <person name="Daum C."/>
            <person name="Ezra D."/>
            <person name="Gonzalez J."/>
            <person name="Henrissat B."/>
            <person name="Kuo A."/>
            <person name="Liang C."/>
            <person name="Lipzen A."/>
            <person name="Lutzoni F."/>
            <person name="Magnuson J."/>
            <person name="Mondo S."/>
            <person name="Nolan M."/>
            <person name="Ohm R."/>
            <person name="Pangilinan J."/>
            <person name="Park H.-J."/>
            <person name="Ramirez L."/>
            <person name="Alfaro M."/>
            <person name="Sun H."/>
            <person name="Tritt A."/>
            <person name="Yoshinaga Y."/>
            <person name="Zwiers L.-H."/>
            <person name="Turgeon B."/>
            <person name="Goodwin S."/>
            <person name="Spatafora J."/>
            <person name="Crous P."/>
            <person name="Grigoriev I."/>
        </authorList>
    </citation>
    <scope>NUCLEOTIDE SEQUENCE</scope>
    <source>
        <strain evidence="2">SCOH1-5</strain>
    </source>
</reference>
<dbReference type="AlphaFoldDB" id="A0A6A6FEC1"/>
<dbReference type="EMBL" id="ML992675">
    <property type="protein sequence ID" value="KAF2211742.1"/>
    <property type="molecule type" value="Genomic_DNA"/>
</dbReference>
<organism evidence="2 3">
    <name type="scientific">Cercospora zeae-maydis SCOH1-5</name>
    <dbReference type="NCBI Taxonomy" id="717836"/>
    <lineage>
        <taxon>Eukaryota</taxon>
        <taxon>Fungi</taxon>
        <taxon>Dikarya</taxon>
        <taxon>Ascomycota</taxon>
        <taxon>Pezizomycotina</taxon>
        <taxon>Dothideomycetes</taxon>
        <taxon>Dothideomycetidae</taxon>
        <taxon>Mycosphaerellales</taxon>
        <taxon>Mycosphaerellaceae</taxon>
        <taxon>Cercospora</taxon>
    </lineage>
</organism>
<name>A0A6A6FEC1_9PEZI</name>
<dbReference type="OrthoDB" id="3892448at2759"/>
<feature type="region of interest" description="Disordered" evidence="1">
    <location>
        <begin position="445"/>
        <end position="483"/>
    </location>
</feature>